<gene>
    <name evidence="10" type="primary">LOC115736661</name>
</gene>
<reference evidence="10" key="1">
    <citation type="submission" date="2025-08" db="UniProtKB">
        <authorList>
            <consortium name="RefSeq"/>
        </authorList>
    </citation>
    <scope>IDENTIFICATION</scope>
    <source>
        <tissue evidence="10">Leaf</tissue>
    </source>
</reference>
<dbReference type="PANTHER" id="PTHR46309">
    <property type="entry name" value="PHD FINGER PROTEIN 12"/>
    <property type="match status" value="1"/>
</dbReference>
<dbReference type="Pfam" id="PF22970">
    <property type="entry name" value="DUF7028"/>
    <property type="match status" value="1"/>
</dbReference>
<dbReference type="InterPro" id="IPR000182">
    <property type="entry name" value="GNAT_dom"/>
</dbReference>
<evidence type="ECO:0000313" key="9">
    <source>
        <dbReference type="Proteomes" id="UP000827889"/>
    </source>
</evidence>
<dbReference type="InterPro" id="IPR011011">
    <property type="entry name" value="Znf_FYVE_PHD"/>
</dbReference>
<evidence type="ECO:0000256" key="1">
    <source>
        <dbReference type="ARBA" id="ARBA00004123"/>
    </source>
</evidence>
<dbReference type="GO" id="GO:0006357">
    <property type="term" value="P:regulation of transcription by RNA polymerase II"/>
    <property type="evidence" value="ECO:0007669"/>
    <property type="project" value="TreeGrafter"/>
</dbReference>
<evidence type="ECO:0000256" key="2">
    <source>
        <dbReference type="ARBA" id="ARBA00022723"/>
    </source>
</evidence>
<dbReference type="InterPro" id="IPR032308">
    <property type="entry name" value="TDBD"/>
</dbReference>
<dbReference type="InterPro" id="IPR054292">
    <property type="entry name" value="DUF7028"/>
</dbReference>
<dbReference type="SMART" id="SM00743">
    <property type="entry name" value="Agenet"/>
    <property type="match status" value="2"/>
</dbReference>
<dbReference type="GO" id="GO:0016747">
    <property type="term" value="F:acyltransferase activity, transferring groups other than amino-acyl groups"/>
    <property type="evidence" value="ECO:0007669"/>
    <property type="project" value="InterPro"/>
</dbReference>
<name>A0A8B8NP96_9MYRT</name>
<evidence type="ECO:0000256" key="4">
    <source>
        <dbReference type="ARBA" id="ARBA00022833"/>
    </source>
</evidence>
<dbReference type="GO" id="GO:0005634">
    <property type="term" value="C:nucleus"/>
    <property type="evidence" value="ECO:0007669"/>
    <property type="project" value="UniProtKB-SubCell"/>
</dbReference>
<dbReference type="SMART" id="SM00249">
    <property type="entry name" value="PHD"/>
    <property type="match status" value="2"/>
</dbReference>
<keyword evidence="9" id="KW-1185">Reference proteome</keyword>
<dbReference type="SUPFAM" id="SSF57903">
    <property type="entry name" value="FYVE/PHD zinc finger"/>
    <property type="match status" value="1"/>
</dbReference>
<comment type="subcellular location">
    <subcellularLocation>
        <location evidence="1">Nucleus</location>
    </subcellularLocation>
</comment>
<protein>
    <submittedName>
        <fullName evidence="10">Uncharacterized protein LOC115736661</fullName>
    </submittedName>
</protein>
<dbReference type="CDD" id="cd04301">
    <property type="entry name" value="NAT_SF"/>
    <property type="match status" value="1"/>
</dbReference>
<dbReference type="InterPro" id="IPR016181">
    <property type="entry name" value="Acyl_CoA_acyltransferase"/>
</dbReference>
<keyword evidence="2" id="KW-0479">Metal-binding</keyword>
<keyword evidence="5" id="KW-0539">Nucleus</keyword>
<dbReference type="InterPro" id="IPR042163">
    <property type="entry name" value="PHF12"/>
</dbReference>
<sequence length="1308" mass="146667">MAGNVDGEGSSSRRKSSTMKCKAKLLVGEKVEVRSDDDGFQGSWHSGVVISCSIRTRCVEYDHILVDDGSDKLVDYVRVSPAVDGLVSCTVDQHNYHGSIRPVPPIYVTGPYDFLYGLCVDAFHMDAWWEGVIFDRNVGAEKRNVFFPELGDQMLTQLANIRVTQDWDEITEKWQSRGTWLFLDLICVYEQEWPIPVSLKQIWYDLREKEAFQRSKWTSRDKTLWEKLVLETINENLSIASVVLIPFLDSPRSRNSMEESCMLLELPELSSKVNHRGVAAWDEPHATVPLDGMQSVDRIYCSEKSTSSKYCVVDGVLKLSGPSDVGYECPFSNCTVAQPVEHMHDLDADAFKIKNGLSRTKGAILSNATCQTPQASRISDENFQHSSSVTFQGHSEANEKATDSTGQKCETSWQLVGRDKNSQSQCCPDAIAKYASNISRNDQNSLKADVREHLSLLGWKIEFLRGPRYKYTSPDGKCYHSLIEVCQDLRKVNGRIRIQISSGNNKSLVASGDNLLLPSTFDSCDISTDCGPNPSKAVAPSSIGVLDVRSICNSRAVVPTNKPGSDQTCYTEHKAPRVVKIDAKSNVLAVRKELKDVDEIGKPKMRCNLSRKRSHDSLVMALPYFGNNELSAAGGGEIKRWGDKRPRKTRMDRSHCRESQLIESQKADCSTAIGGFSCNTNSREAKHKPTDTARSRSMASRALVKIRGRGADFRNRIQRSSKTIQQVVPSPSCLHPRNVLSWLADNDRVLSRRKVYYRRGKNRSTLAEGRVIRGGIKCSCCKKAFTLRGFAYHAGRNDQRIASCIFLEDGRSLLDCQKQILSDRRMSRFTIEQHDKTKRKWKDGKNDSICSVCHYGGELILCDQCPSSFHQICLGLKEVPQGDWFCPSCCCAICCQSKLKEDAMQHVDDENALKCNQCERKYHLGCLRKKGATNLESYSKRDWYCSKNCKTIFLGLNKLLGKPIQVGMGNLTWTLSRSINTDYIDVSDRHIESVIETNCKLNVAIDVMHECFEPVKEPYARRDLIEDIIFSRGSELKRLNFRGFYTVLLEKNDELISVACVRVFGDKVAEVPLVGTRSQFRRRGMCRILMNELEKKLKELAVAKLVLPAVPSLINTWTTSFRFTKMTSLERLQYLDYTFLDFQDTTMCQKHLLESPSAVRLLRGMSPKIHDALKGSVNKKNLELSTTASEVSLADQHEENGTVDHGRRVHVSPFSSPGKSLGAGNAVDGESSVVSSAIGVNQPTELGSGPGFEGITKGGKDNIKVLKCYKRKKKFSAFEEFKGITNGAAGKDNIEVSKCYKRRKKFPA</sequence>
<dbReference type="Pfam" id="PF23209">
    <property type="entry name" value="IDM1_C"/>
    <property type="match status" value="1"/>
</dbReference>
<feature type="domain" description="PHD-type" evidence="7">
    <location>
        <begin position="847"/>
        <end position="892"/>
    </location>
</feature>
<evidence type="ECO:0000313" key="10">
    <source>
        <dbReference type="RefSeq" id="XP_030524326.1"/>
    </source>
</evidence>
<dbReference type="RefSeq" id="XP_030524326.1">
    <property type="nucleotide sequence ID" value="XM_030668466.2"/>
</dbReference>
<evidence type="ECO:0000256" key="6">
    <source>
        <dbReference type="PROSITE-ProRule" id="PRU00146"/>
    </source>
</evidence>
<dbReference type="GeneID" id="115736661"/>
<dbReference type="InterPro" id="IPR013083">
    <property type="entry name" value="Znf_RING/FYVE/PHD"/>
</dbReference>
<dbReference type="InterPro" id="IPR014002">
    <property type="entry name" value="Agenet_dom_plant"/>
</dbReference>
<evidence type="ECO:0000259" key="7">
    <source>
        <dbReference type="PROSITE" id="PS50016"/>
    </source>
</evidence>
<evidence type="ECO:0000256" key="3">
    <source>
        <dbReference type="ARBA" id="ARBA00022771"/>
    </source>
</evidence>
<dbReference type="CDD" id="cd20405">
    <property type="entry name" value="Tudor_Agenet_AtDUF_rpt1_3"/>
    <property type="match status" value="1"/>
</dbReference>
<dbReference type="InterPro" id="IPR019787">
    <property type="entry name" value="Znf_PHD-finger"/>
</dbReference>
<dbReference type="GO" id="GO:0003714">
    <property type="term" value="F:transcription corepressor activity"/>
    <property type="evidence" value="ECO:0007669"/>
    <property type="project" value="InterPro"/>
</dbReference>
<evidence type="ECO:0000256" key="5">
    <source>
        <dbReference type="ARBA" id="ARBA00023242"/>
    </source>
</evidence>
<keyword evidence="3 6" id="KW-0863">Zinc-finger</keyword>
<dbReference type="InterPro" id="IPR056511">
    <property type="entry name" value="IDM1_C"/>
</dbReference>
<accession>A0A8B8NP96</accession>
<dbReference type="PROSITE" id="PS51186">
    <property type="entry name" value="GNAT"/>
    <property type="match status" value="1"/>
</dbReference>
<dbReference type="Gene3D" id="3.30.40.10">
    <property type="entry name" value="Zinc/RING finger domain, C3HC4 (zinc finger)"/>
    <property type="match status" value="2"/>
</dbReference>
<evidence type="ECO:0000259" key="8">
    <source>
        <dbReference type="PROSITE" id="PS51186"/>
    </source>
</evidence>
<dbReference type="InterPro" id="IPR001965">
    <property type="entry name" value="Znf_PHD"/>
</dbReference>
<dbReference type="KEGG" id="rarg:115736661"/>
<feature type="domain" description="N-acetyltransferase" evidence="8">
    <location>
        <begin position="989"/>
        <end position="1166"/>
    </location>
</feature>
<keyword evidence="4" id="KW-0862">Zinc</keyword>
<dbReference type="Gene3D" id="3.40.630.30">
    <property type="match status" value="1"/>
</dbReference>
<dbReference type="Pfam" id="PF00628">
    <property type="entry name" value="PHD"/>
    <property type="match status" value="1"/>
</dbReference>
<dbReference type="PANTHER" id="PTHR46309:SF12">
    <property type="entry name" value="GB|AAC80581.1"/>
    <property type="match status" value="1"/>
</dbReference>
<dbReference type="Pfam" id="PF16135">
    <property type="entry name" value="TDBD"/>
    <property type="match status" value="1"/>
</dbReference>
<dbReference type="InterPro" id="IPR008395">
    <property type="entry name" value="Agenet-like_dom"/>
</dbReference>
<dbReference type="PROSITE" id="PS50016">
    <property type="entry name" value="ZF_PHD_2"/>
    <property type="match status" value="1"/>
</dbReference>
<dbReference type="SUPFAM" id="SSF55729">
    <property type="entry name" value="Acyl-CoA N-acyltransferases (Nat)"/>
    <property type="match status" value="1"/>
</dbReference>
<dbReference type="Proteomes" id="UP000827889">
    <property type="component" value="Chromosome 8"/>
</dbReference>
<dbReference type="Pfam" id="PF05641">
    <property type="entry name" value="Agenet"/>
    <property type="match status" value="1"/>
</dbReference>
<dbReference type="OrthoDB" id="1903104at2759"/>
<proteinExistence type="predicted"/>
<dbReference type="GO" id="GO:0008270">
    <property type="term" value="F:zinc ion binding"/>
    <property type="evidence" value="ECO:0007669"/>
    <property type="project" value="UniProtKB-KW"/>
</dbReference>
<organism evidence="9 10">
    <name type="scientific">Rhodamnia argentea</name>
    <dbReference type="NCBI Taxonomy" id="178133"/>
    <lineage>
        <taxon>Eukaryota</taxon>
        <taxon>Viridiplantae</taxon>
        <taxon>Streptophyta</taxon>
        <taxon>Embryophyta</taxon>
        <taxon>Tracheophyta</taxon>
        <taxon>Spermatophyta</taxon>
        <taxon>Magnoliopsida</taxon>
        <taxon>eudicotyledons</taxon>
        <taxon>Gunneridae</taxon>
        <taxon>Pentapetalae</taxon>
        <taxon>rosids</taxon>
        <taxon>malvids</taxon>
        <taxon>Myrtales</taxon>
        <taxon>Myrtaceae</taxon>
        <taxon>Myrtoideae</taxon>
        <taxon>Myrteae</taxon>
        <taxon>Australasian group</taxon>
        <taxon>Rhodamnia</taxon>
    </lineage>
</organism>